<dbReference type="PANTHER" id="PTHR30244:SF34">
    <property type="entry name" value="DTDP-4-AMINO-4,6-DIDEOXYGALACTOSE TRANSAMINASE"/>
    <property type="match status" value="1"/>
</dbReference>
<comment type="similarity">
    <text evidence="1">Belongs to the DegT/DnrJ/EryC1 family.</text>
</comment>
<proteinExistence type="inferred from homology"/>
<dbReference type="InterPro" id="IPR015422">
    <property type="entry name" value="PyrdxlP-dep_Trfase_small"/>
</dbReference>
<name>A0ABR7I765_9FIRM</name>
<protein>
    <submittedName>
        <fullName evidence="2">Lipopolysaccharide biosynthesis protein RfbH</fullName>
    </submittedName>
</protein>
<keyword evidence="1" id="KW-0663">Pyridoxal phosphate</keyword>
<dbReference type="RefSeq" id="WP_186981492.1">
    <property type="nucleotide sequence ID" value="NZ_JACOQH010000001.1"/>
</dbReference>
<dbReference type="PIRSF" id="PIRSF000390">
    <property type="entry name" value="PLP_StrS"/>
    <property type="match status" value="1"/>
</dbReference>
<dbReference type="PANTHER" id="PTHR30244">
    <property type="entry name" value="TRANSAMINASE"/>
    <property type="match status" value="1"/>
</dbReference>
<dbReference type="InterPro" id="IPR015421">
    <property type="entry name" value="PyrdxlP-dep_Trfase_major"/>
</dbReference>
<dbReference type="InterPro" id="IPR015424">
    <property type="entry name" value="PyrdxlP-dep_Trfase"/>
</dbReference>
<dbReference type="Pfam" id="PF01041">
    <property type="entry name" value="DegT_DnrJ_EryC1"/>
    <property type="match status" value="1"/>
</dbReference>
<sequence length="449" mass="51231">MSKWTSEAEARNQIKDLVKDYYEAFKKPEQEKEFKPGDRLSYASRVYDEKEMCSLVDAALDFWLTTGRFSDEFEKKFAEWIGVKFANLVNSGSSANLIAFMALTAPELGERQIKKGDEIITVACGFPTTVTPAIQYGAIPVFVDVTVPQYNIDVTKLEEAYSPKTKAVMIAHTLGNPFDLKSVREFCDRHNLWLVEDNCDALGTQYTIDGETRFTGTWGDIGTSSFYPPHHMTMGEGGCVYTNDPLLNRLIKSFRDWGRDCVCPSGMDNLCGHRFDGQYGELPQGYDHKYVYSHFGYNLKVTDMQAAVGVEQLKKFPSFIEARRHNWDRLRKALEDVQDKLILPEPAEGSRPSWFGFLLSVREESGLDRNKVTRYIEDHNIQTRLLFSGNLIKHPCFDQIRGTDAYRVVGDLETTDFVMTHTFWVGVYPGMTDEKIDYMAQIIKEAVNQ</sequence>
<accession>A0ABR7I765</accession>
<dbReference type="EMBL" id="JACOQH010000001">
    <property type="protein sequence ID" value="MBC5752793.1"/>
    <property type="molecule type" value="Genomic_DNA"/>
</dbReference>
<dbReference type="Gene3D" id="3.40.640.10">
    <property type="entry name" value="Type I PLP-dependent aspartate aminotransferase-like (Major domain)"/>
    <property type="match status" value="1"/>
</dbReference>
<dbReference type="Gene3D" id="3.90.1150.10">
    <property type="entry name" value="Aspartate Aminotransferase, domain 1"/>
    <property type="match status" value="1"/>
</dbReference>
<evidence type="ECO:0000313" key="2">
    <source>
        <dbReference type="EMBL" id="MBC5752793.1"/>
    </source>
</evidence>
<dbReference type="CDD" id="cd00616">
    <property type="entry name" value="AHBA_syn"/>
    <property type="match status" value="1"/>
</dbReference>
<evidence type="ECO:0000256" key="1">
    <source>
        <dbReference type="RuleBase" id="RU004508"/>
    </source>
</evidence>
<comment type="caution">
    <text evidence="2">The sequence shown here is derived from an EMBL/GenBank/DDBJ whole genome shotgun (WGS) entry which is preliminary data.</text>
</comment>
<dbReference type="NCBIfam" id="NF011936">
    <property type="entry name" value="PRK15407.1"/>
    <property type="match status" value="1"/>
</dbReference>
<reference evidence="2 3" key="1">
    <citation type="submission" date="2020-08" db="EMBL/GenBank/DDBJ databases">
        <title>Genome public.</title>
        <authorList>
            <person name="Liu C."/>
            <person name="Sun Q."/>
        </authorList>
    </citation>
    <scope>NUCLEOTIDE SEQUENCE [LARGE SCALE GENOMIC DNA]</scope>
    <source>
        <strain evidence="2 3">BX0805</strain>
    </source>
</reference>
<keyword evidence="3" id="KW-1185">Reference proteome</keyword>
<dbReference type="SUPFAM" id="SSF53383">
    <property type="entry name" value="PLP-dependent transferases"/>
    <property type="match status" value="1"/>
</dbReference>
<dbReference type="InterPro" id="IPR000653">
    <property type="entry name" value="DegT/StrS_aminotransferase"/>
</dbReference>
<gene>
    <name evidence="2" type="primary">rfbH</name>
    <name evidence="2" type="ORF">H8Z76_01920</name>
</gene>
<evidence type="ECO:0000313" key="3">
    <source>
        <dbReference type="Proteomes" id="UP000621540"/>
    </source>
</evidence>
<dbReference type="Proteomes" id="UP000621540">
    <property type="component" value="Unassembled WGS sequence"/>
</dbReference>
<organism evidence="2 3">
    <name type="scientific">Roseburia yibonii</name>
    <dbReference type="NCBI Taxonomy" id="2763063"/>
    <lineage>
        <taxon>Bacteria</taxon>
        <taxon>Bacillati</taxon>
        <taxon>Bacillota</taxon>
        <taxon>Clostridia</taxon>
        <taxon>Lachnospirales</taxon>
        <taxon>Lachnospiraceae</taxon>
        <taxon>Roseburia</taxon>
    </lineage>
</organism>